<comment type="caution">
    <text evidence="1">The sequence shown here is derived from an EMBL/GenBank/DDBJ whole genome shotgun (WGS) entry which is preliminary data.</text>
</comment>
<gene>
    <name evidence="1" type="ORF">GCM10009759_77430</name>
</gene>
<protein>
    <submittedName>
        <fullName evidence="1">Uncharacterized protein</fullName>
    </submittedName>
</protein>
<name>A0ABP5K0K7_9ACTN</name>
<dbReference type="Proteomes" id="UP001500897">
    <property type="component" value="Unassembled WGS sequence"/>
</dbReference>
<reference evidence="2" key="1">
    <citation type="journal article" date="2019" name="Int. J. Syst. Evol. Microbiol.">
        <title>The Global Catalogue of Microorganisms (GCM) 10K type strain sequencing project: providing services to taxonomists for standard genome sequencing and annotation.</title>
        <authorList>
            <consortium name="The Broad Institute Genomics Platform"/>
            <consortium name="The Broad Institute Genome Sequencing Center for Infectious Disease"/>
            <person name="Wu L."/>
            <person name="Ma J."/>
        </authorList>
    </citation>
    <scope>NUCLEOTIDE SEQUENCE [LARGE SCALE GENOMIC DNA]</scope>
    <source>
        <strain evidence="2">JCM 14559</strain>
    </source>
</reference>
<sequence>MTARWPEKVRRALLRVLRLRRPSAVTPVAPVFSDTGLLPRWAIPPVHPGDTAFVEAERVGGAYWCEVTALTPGAGRRMVLATFEVSSPRVAVLWIVTRLREMAEQFDPQEAYWARQVFSIAEEQEAAMATMVFGEDFTLTLLVDQVVYVFSAGASTGAEPRLPGRLRPAVTV</sequence>
<evidence type="ECO:0000313" key="2">
    <source>
        <dbReference type="Proteomes" id="UP001500897"/>
    </source>
</evidence>
<evidence type="ECO:0000313" key="1">
    <source>
        <dbReference type="EMBL" id="GAA2125383.1"/>
    </source>
</evidence>
<proteinExistence type="predicted"/>
<keyword evidence="2" id="KW-1185">Reference proteome</keyword>
<organism evidence="1 2">
    <name type="scientific">Kitasatospora saccharophila</name>
    <dbReference type="NCBI Taxonomy" id="407973"/>
    <lineage>
        <taxon>Bacteria</taxon>
        <taxon>Bacillati</taxon>
        <taxon>Actinomycetota</taxon>
        <taxon>Actinomycetes</taxon>
        <taxon>Kitasatosporales</taxon>
        <taxon>Streptomycetaceae</taxon>
        <taxon>Kitasatospora</taxon>
    </lineage>
</organism>
<accession>A0ABP5K0K7</accession>
<dbReference type="EMBL" id="BAAANS010000109">
    <property type="protein sequence ID" value="GAA2125383.1"/>
    <property type="molecule type" value="Genomic_DNA"/>
</dbReference>